<dbReference type="AlphaFoldDB" id="A0AAE4G9T8"/>
<dbReference type="RefSeq" id="WP_284076890.1">
    <property type="nucleotide sequence ID" value="NZ_JAVLSM010000007.1"/>
</dbReference>
<sequence>MTKVRAMIVVLDQTNEWCAKLASMAGAISKVFIYDAESRSNLLGTKREYELYPIGTFPAKDDEFSTIFRALQAHDDFGKRKIDARLVDQLPEVENFCFSSVELTSECQRYETFSEIREHARKTFLEGQGSVENSAEARLDTIRERVNCLA</sequence>
<dbReference type="EMBL" id="JAVRAA010000005">
    <property type="protein sequence ID" value="MDT0337422.1"/>
    <property type="molecule type" value="Genomic_DNA"/>
</dbReference>
<name>A0AAE4G9T8_9BURK</name>
<gene>
    <name evidence="1" type="ORF">RJN63_11330</name>
</gene>
<organism evidence="1">
    <name type="scientific">Herbaspirillum huttiense subsp. nephrolepidis</name>
    <dbReference type="NCBI Taxonomy" id="3075126"/>
    <lineage>
        <taxon>Bacteria</taxon>
        <taxon>Pseudomonadati</taxon>
        <taxon>Pseudomonadota</taxon>
        <taxon>Betaproteobacteria</taxon>
        <taxon>Burkholderiales</taxon>
        <taxon>Oxalobacteraceae</taxon>
        <taxon>Herbaspirillum</taxon>
    </lineage>
</organism>
<reference evidence="1" key="1">
    <citation type="submission" date="2023-02" db="EMBL/GenBank/DDBJ databases">
        <title>Description of Herbaspirillum huttiense subsp. nephrolepsisexaltata and Herbaspirillum huttiense subsp. lycopersicon.</title>
        <authorList>
            <person name="Poudel M."/>
            <person name="Sharma A."/>
            <person name="Goss E."/>
            <person name="Tapia J.H."/>
            <person name="Harmon C.M."/>
            <person name="Jones J.B."/>
        </authorList>
    </citation>
    <scope>NUCLEOTIDE SEQUENCE</scope>
    <source>
        <strain evidence="1">NC40101</strain>
    </source>
</reference>
<evidence type="ECO:0000313" key="1">
    <source>
        <dbReference type="EMBL" id="MDT0337422.1"/>
    </source>
</evidence>
<protein>
    <submittedName>
        <fullName evidence="1">Uncharacterized protein</fullName>
    </submittedName>
</protein>
<proteinExistence type="predicted"/>
<accession>A0AAE4G9T8</accession>
<comment type="caution">
    <text evidence="1">The sequence shown here is derived from an EMBL/GenBank/DDBJ whole genome shotgun (WGS) entry which is preliminary data.</text>
</comment>